<keyword evidence="1" id="KW-0812">Transmembrane</keyword>
<protein>
    <submittedName>
        <fullName evidence="2">Uncharacterized protein</fullName>
    </submittedName>
</protein>
<dbReference type="Proteomes" id="UP000824782">
    <property type="component" value="Unassembled WGS sequence"/>
</dbReference>
<sequence length="107" mass="12271">MGRNILACPTDDHRSCLADIRIIAFFLQHLKMLILLCLNFCMDMSICYGYDLMLFMEVVTVRHKLEKNNPLYMTTVHMSADITLASVVHTLMLFTLYACTAAEIFTN</sequence>
<keyword evidence="1" id="KW-0472">Membrane</keyword>
<proteinExistence type="predicted"/>
<dbReference type="EMBL" id="WNYA01000004">
    <property type="protein sequence ID" value="KAG8577375.1"/>
    <property type="molecule type" value="Genomic_DNA"/>
</dbReference>
<accession>A0AAV7BXC7</accession>
<feature type="transmembrane region" description="Helical" evidence="1">
    <location>
        <begin position="76"/>
        <end position="99"/>
    </location>
</feature>
<dbReference type="AlphaFoldDB" id="A0AAV7BXC7"/>
<gene>
    <name evidence="2" type="ORF">GDO81_010154</name>
</gene>
<keyword evidence="1" id="KW-1133">Transmembrane helix</keyword>
<evidence type="ECO:0000256" key="1">
    <source>
        <dbReference type="SAM" id="Phobius"/>
    </source>
</evidence>
<keyword evidence="3" id="KW-1185">Reference proteome</keyword>
<reference evidence="2" key="1">
    <citation type="thesis" date="2020" institute="ProQuest LLC" country="789 East Eisenhower Parkway, Ann Arbor, MI, USA">
        <title>Comparative Genomics and Chromosome Evolution.</title>
        <authorList>
            <person name="Mudd A.B."/>
        </authorList>
    </citation>
    <scope>NUCLEOTIDE SEQUENCE</scope>
    <source>
        <strain evidence="2">237g6f4</strain>
        <tissue evidence="2">Blood</tissue>
    </source>
</reference>
<evidence type="ECO:0000313" key="3">
    <source>
        <dbReference type="Proteomes" id="UP000824782"/>
    </source>
</evidence>
<organism evidence="2 3">
    <name type="scientific">Engystomops pustulosus</name>
    <name type="common">Tungara frog</name>
    <name type="synonym">Physalaemus pustulosus</name>
    <dbReference type="NCBI Taxonomy" id="76066"/>
    <lineage>
        <taxon>Eukaryota</taxon>
        <taxon>Metazoa</taxon>
        <taxon>Chordata</taxon>
        <taxon>Craniata</taxon>
        <taxon>Vertebrata</taxon>
        <taxon>Euteleostomi</taxon>
        <taxon>Amphibia</taxon>
        <taxon>Batrachia</taxon>
        <taxon>Anura</taxon>
        <taxon>Neobatrachia</taxon>
        <taxon>Hyloidea</taxon>
        <taxon>Leptodactylidae</taxon>
        <taxon>Leiuperinae</taxon>
        <taxon>Engystomops</taxon>
    </lineage>
</organism>
<comment type="caution">
    <text evidence="2">The sequence shown here is derived from an EMBL/GenBank/DDBJ whole genome shotgun (WGS) entry which is preliminary data.</text>
</comment>
<evidence type="ECO:0000313" key="2">
    <source>
        <dbReference type="EMBL" id="KAG8577375.1"/>
    </source>
</evidence>
<name>A0AAV7BXC7_ENGPU</name>